<accession>A0A8X6G6N7</accession>
<proteinExistence type="predicted"/>
<dbReference type="EMBL" id="BMAO01024843">
    <property type="protein sequence ID" value="GFQ98125.1"/>
    <property type="molecule type" value="Genomic_DNA"/>
</dbReference>
<comment type="caution">
    <text evidence="2">The sequence shown here is derived from an EMBL/GenBank/DDBJ whole genome shotgun (WGS) entry which is preliminary data.</text>
</comment>
<organism evidence="2 3">
    <name type="scientific">Trichonephila clavata</name>
    <name type="common">Joro spider</name>
    <name type="synonym">Nephila clavata</name>
    <dbReference type="NCBI Taxonomy" id="2740835"/>
    <lineage>
        <taxon>Eukaryota</taxon>
        <taxon>Metazoa</taxon>
        <taxon>Ecdysozoa</taxon>
        <taxon>Arthropoda</taxon>
        <taxon>Chelicerata</taxon>
        <taxon>Arachnida</taxon>
        <taxon>Araneae</taxon>
        <taxon>Araneomorphae</taxon>
        <taxon>Entelegynae</taxon>
        <taxon>Araneoidea</taxon>
        <taxon>Nephilidae</taxon>
        <taxon>Trichonephila</taxon>
    </lineage>
</organism>
<evidence type="ECO:0000313" key="3">
    <source>
        <dbReference type="Proteomes" id="UP000887116"/>
    </source>
</evidence>
<protein>
    <submittedName>
        <fullName evidence="2">Uncharacterized protein</fullName>
    </submittedName>
</protein>
<dbReference type="Proteomes" id="UP000887116">
    <property type="component" value="Unassembled WGS sequence"/>
</dbReference>
<keyword evidence="3" id="KW-1185">Reference proteome</keyword>
<sequence>MGETPAGSSHAAADGRYDYGGLDVVETRCSSQGSSRRQAEEDTEDLGRGVRPGAASRALAADGRGGYAITLERPLRQPC</sequence>
<evidence type="ECO:0000313" key="2">
    <source>
        <dbReference type="EMBL" id="GFQ98125.1"/>
    </source>
</evidence>
<evidence type="ECO:0000256" key="1">
    <source>
        <dbReference type="SAM" id="MobiDB-lite"/>
    </source>
</evidence>
<gene>
    <name evidence="2" type="ORF">TNCT_247121</name>
</gene>
<reference evidence="2" key="1">
    <citation type="submission" date="2020-07" db="EMBL/GenBank/DDBJ databases">
        <title>Multicomponent nature underlies the extraordinary mechanical properties of spider dragline silk.</title>
        <authorList>
            <person name="Kono N."/>
            <person name="Nakamura H."/>
            <person name="Mori M."/>
            <person name="Yoshida Y."/>
            <person name="Ohtoshi R."/>
            <person name="Malay A.D."/>
            <person name="Moran D.A.P."/>
            <person name="Tomita M."/>
            <person name="Numata K."/>
            <person name="Arakawa K."/>
        </authorList>
    </citation>
    <scope>NUCLEOTIDE SEQUENCE</scope>
</reference>
<feature type="region of interest" description="Disordered" evidence="1">
    <location>
        <begin position="28"/>
        <end position="58"/>
    </location>
</feature>
<feature type="compositionally biased region" description="Basic and acidic residues" evidence="1">
    <location>
        <begin position="37"/>
        <end position="48"/>
    </location>
</feature>
<name>A0A8X6G6N7_TRICU</name>
<dbReference type="AlphaFoldDB" id="A0A8X6G6N7"/>